<feature type="compositionally biased region" description="Polar residues" evidence="1">
    <location>
        <begin position="305"/>
        <end position="314"/>
    </location>
</feature>
<dbReference type="EMBL" id="CP001574">
    <property type="protein sequence ID" value="ACO68271.1"/>
    <property type="molecule type" value="Genomic_DNA"/>
</dbReference>
<dbReference type="OMA" id="YEMHEVM"/>
<dbReference type="GO" id="GO:0030896">
    <property type="term" value="C:checkpoint clamp complex"/>
    <property type="evidence" value="ECO:0007669"/>
    <property type="project" value="InterPro"/>
</dbReference>
<dbReference type="Proteomes" id="UP000002009">
    <property type="component" value="Chromosome 1"/>
</dbReference>
<organism evidence="2 3">
    <name type="scientific">Micromonas commoda (strain RCC299 / NOUM17 / CCMP2709)</name>
    <name type="common">Picoplanktonic green alga</name>
    <dbReference type="NCBI Taxonomy" id="296587"/>
    <lineage>
        <taxon>Eukaryota</taxon>
        <taxon>Viridiplantae</taxon>
        <taxon>Chlorophyta</taxon>
        <taxon>Mamiellophyceae</taxon>
        <taxon>Mamiellales</taxon>
        <taxon>Mamiellaceae</taxon>
        <taxon>Micromonas</taxon>
    </lineage>
</organism>
<dbReference type="GeneID" id="8250328"/>
<evidence type="ECO:0000256" key="1">
    <source>
        <dbReference type="SAM" id="MobiDB-lite"/>
    </source>
</evidence>
<dbReference type="GO" id="GO:0071479">
    <property type="term" value="P:cellular response to ionizing radiation"/>
    <property type="evidence" value="ECO:0007669"/>
    <property type="project" value="TreeGrafter"/>
</dbReference>
<dbReference type="Gene3D" id="3.70.10.10">
    <property type="match status" value="1"/>
</dbReference>
<dbReference type="eggNOG" id="KOG2810">
    <property type="taxonomic scope" value="Eukaryota"/>
</dbReference>
<dbReference type="FunCoup" id="C1FEZ7">
    <property type="interactions" value="1250"/>
</dbReference>
<dbReference type="InterPro" id="IPR007268">
    <property type="entry name" value="Rad9/Ddc1"/>
</dbReference>
<protein>
    <submittedName>
        <fullName evidence="2">Uncharacterized protein</fullName>
    </submittedName>
</protein>
<dbReference type="InParanoid" id="C1FEZ7"/>
<dbReference type="GO" id="GO:0006281">
    <property type="term" value="P:DNA repair"/>
    <property type="evidence" value="ECO:0007669"/>
    <property type="project" value="TreeGrafter"/>
</dbReference>
<dbReference type="RefSeq" id="XP_002507013.1">
    <property type="nucleotide sequence ID" value="XM_002506967.1"/>
</dbReference>
<evidence type="ECO:0000313" key="2">
    <source>
        <dbReference type="EMBL" id="ACO68271.1"/>
    </source>
</evidence>
<feature type="region of interest" description="Disordered" evidence="1">
    <location>
        <begin position="302"/>
        <end position="418"/>
    </location>
</feature>
<name>C1FEZ7_MICCC</name>
<dbReference type="GO" id="GO:0000076">
    <property type="term" value="P:DNA replication checkpoint signaling"/>
    <property type="evidence" value="ECO:0007669"/>
    <property type="project" value="TreeGrafter"/>
</dbReference>
<dbReference type="PANTHER" id="PTHR15237:SF0">
    <property type="entry name" value="CELL CYCLE CHECKPOINT CONTROL PROTEIN"/>
    <property type="match status" value="1"/>
</dbReference>
<gene>
    <name evidence="2" type="ORF">MICPUN_77703</name>
</gene>
<proteinExistence type="predicted"/>
<dbReference type="KEGG" id="mis:MICPUN_77703"/>
<sequence>MDVSLSGGTLRSFYRSIGSLSKVGAEVLIEAVRDSDGQRNGGLTIKTINTARSAFLSVTFKSTSFDAFSVTVAEGTLQTAVYAKHLLAALRTQKVDRVFLSQGVDTPDRMSIQLECGRGTLRKTFGVHCITDVAHVRATLDPSTMPIKIAFRPKELGRMLSHFQSSQEDITISCAPEDGAGDVLRDANAPATRNLKLSSYVDPNAPAGQALQTSVSLDSGGQDAVLRYEHDGGEKVDVTVNLKDFRVMTGLCEQLDVDVAVYIDSPGAPLLQYHQYGRGYAFDPSNVDFDAELVLASMLPRMDQEPSQTLGGTTREQRAAETGPPPPVASGMESELTERFPRGGRGDPSVGAAASTGIPDSVDGSQPVGKHQRETVQGPSRDVQMAWAPGEVDNHGGDDDWLGEYVEATPPNPKKPRH</sequence>
<dbReference type="STRING" id="296587.C1FEZ7"/>
<feature type="compositionally biased region" description="Basic and acidic residues" evidence="1">
    <location>
        <begin position="336"/>
        <end position="345"/>
    </location>
</feature>
<dbReference type="PANTHER" id="PTHR15237">
    <property type="entry name" value="DNA REPAIR PROTEIN RAD9"/>
    <property type="match status" value="1"/>
</dbReference>
<evidence type="ECO:0000313" key="3">
    <source>
        <dbReference type="Proteomes" id="UP000002009"/>
    </source>
</evidence>
<dbReference type="GO" id="GO:0031573">
    <property type="term" value="P:mitotic intra-S DNA damage checkpoint signaling"/>
    <property type="evidence" value="ECO:0007669"/>
    <property type="project" value="TreeGrafter"/>
</dbReference>
<keyword evidence="3" id="KW-1185">Reference proteome</keyword>
<accession>C1FEZ7</accession>
<dbReference type="OrthoDB" id="498197at2759"/>
<dbReference type="AlphaFoldDB" id="C1FEZ7"/>
<reference evidence="2 3" key="1">
    <citation type="journal article" date="2009" name="Science">
        <title>Green evolution and dynamic adaptations revealed by genomes of the marine picoeukaryotes Micromonas.</title>
        <authorList>
            <person name="Worden A.Z."/>
            <person name="Lee J.H."/>
            <person name="Mock T."/>
            <person name="Rouze P."/>
            <person name="Simmons M.P."/>
            <person name="Aerts A.L."/>
            <person name="Allen A.E."/>
            <person name="Cuvelier M.L."/>
            <person name="Derelle E."/>
            <person name="Everett M.V."/>
            <person name="Foulon E."/>
            <person name="Grimwood J."/>
            <person name="Gundlach H."/>
            <person name="Henrissat B."/>
            <person name="Napoli C."/>
            <person name="McDonald S.M."/>
            <person name="Parker M.S."/>
            <person name="Rombauts S."/>
            <person name="Salamov A."/>
            <person name="Von Dassow P."/>
            <person name="Badger J.H."/>
            <person name="Coutinho P.M."/>
            <person name="Demir E."/>
            <person name="Dubchak I."/>
            <person name="Gentemann C."/>
            <person name="Eikrem W."/>
            <person name="Gready J.E."/>
            <person name="John U."/>
            <person name="Lanier W."/>
            <person name="Lindquist E.A."/>
            <person name="Lucas S."/>
            <person name="Mayer K.F."/>
            <person name="Moreau H."/>
            <person name="Not F."/>
            <person name="Otillar R."/>
            <person name="Panaud O."/>
            <person name="Pangilinan J."/>
            <person name="Paulsen I."/>
            <person name="Piegu B."/>
            <person name="Poliakov A."/>
            <person name="Robbens S."/>
            <person name="Schmutz J."/>
            <person name="Toulza E."/>
            <person name="Wyss T."/>
            <person name="Zelensky A."/>
            <person name="Zhou K."/>
            <person name="Armbrust E.V."/>
            <person name="Bhattacharya D."/>
            <person name="Goodenough U.W."/>
            <person name="Van de Peer Y."/>
            <person name="Grigoriev I.V."/>
        </authorList>
    </citation>
    <scope>NUCLEOTIDE SEQUENCE [LARGE SCALE GENOMIC DNA]</scope>
    <source>
        <strain evidence="3">RCC299 / NOUM17</strain>
    </source>
</reference>
<dbReference type="Pfam" id="PF04139">
    <property type="entry name" value="Rad9"/>
    <property type="match status" value="1"/>
</dbReference>